<protein>
    <submittedName>
        <fullName evidence="3">Nucleoside-diphosphate-sugar epimerase</fullName>
    </submittedName>
</protein>
<dbReference type="RefSeq" id="WP_145738285.1">
    <property type="nucleotide sequence ID" value="NZ_VIWX01000002.1"/>
</dbReference>
<dbReference type="Proteomes" id="UP000316184">
    <property type="component" value="Unassembled WGS sequence"/>
</dbReference>
<dbReference type="InterPro" id="IPR001509">
    <property type="entry name" value="Epimerase_deHydtase"/>
</dbReference>
<dbReference type="EMBL" id="VIWX01000002">
    <property type="protein sequence ID" value="TWF95281.1"/>
    <property type="molecule type" value="Genomic_DNA"/>
</dbReference>
<evidence type="ECO:0000256" key="1">
    <source>
        <dbReference type="SAM" id="MobiDB-lite"/>
    </source>
</evidence>
<dbReference type="GO" id="GO:0004029">
    <property type="term" value="F:aldehyde dehydrogenase (NAD+) activity"/>
    <property type="evidence" value="ECO:0007669"/>
    <property type="project" value="TreeGrafter"/>
</dbReference>
<comment type="caution">
    <text evidence="3">The sequence shown here is derived from an EMBL/GenBank/DDBJ whole genome shotgun (WGS) entry which is preliminary data.</text>
</comment>
<dbReference type="OrthoDB" id="3338687at2"/>
<dbReference type="PANTHER" id="PTHR48079:SF6">
    <property type="entry name" value="NAD(P)-BINDING DOMAIN-CONTAINING PROTEIN-RELATED"/>
    <property type="match status" value="1"/>
</dbReference>
<evidence type="ECO:0000313" key="3">
    <source>
        <dbReference type="EMBL" id="TWF95281.1"/>
    </source>
</evidence>
<dbReference type="AlphaFoldDB" id="A0A561U7E3"/>
<feature type="domain" description="NAD-dependent epimerase/dehydratase" evidence="2">
    <location>
        <begin position="11"/>
        <end position="241"/>
    </location>
</feature>
<reference evidence="3 4" key="1">
    <citation type="submission" date="2019-06" db="EMBL/GenBank/DDBJ databases">
        <title>Sequencing the genomes of 1000 actinobacteria strains.</title>
        <authorList>
            <person name="Klenk H.-P."/>
        </authorList>
    </citation>
    <scope>NUCLEOTIDE SEQUENCE [LARGE SCALE GENOMIC DNA]</scope>
    <source>
        <strain evidence="3 4">DSM 46699</strain>
    </source>
</reference>
<organism evidence="3 4">
    <name type="scientific">Saccharopolyspora dendranthemae</name>
    <dbReference type="NCBI Taxonomy" id="1181886"/>
    <lineage>
        <taxon>Bacteria</taxon>
        <taxon>Bacillati</taxon>
        <taxon>Actinomycetota</taxon>
        <taxon>Actinomycetes</taxon>
        <taxon>Pseudonocardiales</taxon>
        <taxon>Pseudonocardiaceae</taxon>
        <taxon>Saccharopolyspora</taxon>
    </lineage>
</organism>
<sequence length="355" mass="38056">MAASASARRVAIVGATGNIGTSVVEALRGDSGVESITALSRREPAELGTGIAWERTDIREDDLVGRFTSADTVVHLAWLFQPTHDPVVTWRNNVLGSIRVFEAAAAAGVRSIVYASSVAAYSPGPAGRPVNESWPTHGWPNAAYSAEKAYLERYLDGFEQRHPNIGVTRMRTAFCFKTESATQQRRLFIGPFLPNALVRPELLPALPIPAGLRFQAIHSDDVGEAYRLAIRSGNGGAFNVAADPVIDTSALADLFQARPVTVPPQLVRTALSAAWHLHLVPASPHLFEAFIRLPVMDTSRAREELGWSPRHSSTTAVSDFVRGLRSGAGGTSPPLRSPIPGGRVHELATGVGRVP</sequence>
<dbReference type="Gene3D" id="3.40.50.720">
    <property type="entry name" value="NAD(P)-binding Rossmann-like Domain"/>
    <property type="match status" value="1"/>
</dbReference>
<dbReference type="GO" id="GO:0005737">
    <property type="term" value="C:cytoplasm"/>
    <property type="evidence" value="ECO:0007669"/>
    <property type="project" value="TreeGrafter"/>
</dbReference>
<dbReference type="InterPro" id="IPR036291">
    <property type="entry name" value="NAD(P)-bd_dom_sf"/>
</dbReference>
<keyword evidence="4" id="KW-1185">Reference proteome</keyword>
<name>A0A561U7E3_9PSEU</name>
<evidence type="ECO:0000313" key="4">
    <source>
        <dbReference type="Proteomes" id="UP000316184"/>
    </source>
</evidence>
<gene>
    <name evidence="3" type="ORF">FHU35_12275</name>
</gene>
<dbReference type="InterPro" id="IPR051783">
    <property type="entry name" value="NAD(P)-dependent_oxidoreduct"/>
</dbReference>
<dbReference type="Pfam" id="PF01370">
    <property type="entry name" value="Epimerase"/>
    <property type="match status" value="1"/>
</dbReference>
<evidence type="ECO:0000259" key="2">
    <source>
        <dbReference type="Pfam" id="PF01370"/>
    </source>
</evidence>
<proteinExistence type="predicted"/>
<feature type="region of interest" description="Disordered" evidence="1">
    <location>
        <begin position="327"/>
        <end position="355"/>
    </location>
</feature>
<dbReference type="PANTHER" id="PTHR48079">
    <property type="entry name" value="PROTEIN YEEZ"/>
    <property type="match status" value="1"/>
</dbReference>
<dbReference type="SUPFAM" id="SSF51735">
    <property type="entry name" value="NAD(P)-binding Rossmann-fold domains"/>
    <property type="match status" value="1"/>
</dbReference>
<accession>A0A561U7E3</accession>